<comment type="similarity">
    <text evidence="1">Belongs to the paxM FAD-dependent monooxygenase family.</text>
</comment>
<dbReference type="PANTHER" id="PTHR13789">
    <property type="entry name" value="MONOOXYGENASE"/>
    <property type="match status" value="1"/>
</dbReference>
<evidence type="ECO:0000313" key="8">
    <source>
        <dbReference type="EMBL" id="OCF48361.1"/>
    </source>
</evidence>
<evidence type="ECO:0000256" key="6">
    <source>
        <dbReference type="SAM" id="SignalP"/>
    </source>
</evidence>
<keyword evidence="2" id="KW-0285">Flavoprotein</keyword>
<evidence type="ECO:0000259" key="7">
    <source>
        <dbReference type="Pfam" id="PF01494"/>
    </source>
</evidence>
<proteinExistence type="inferred from homology"/>
<feature type="chain" id="PRO_5008628197" description="FAD-binding domain-containing protein" evidence="6">
    <location>
        <begin position="21"/>
        <end position="412"/>
    </location>
</feature>
<evidence type="ECO:0000256" key="5">
    <source>
        <dbReference type="ARBA" id="ARBA00023033"/>
    </source>
</evidence>
<feature type="domain" description="FAD-binding" evidence="7">
    <location>
        <begin position="6"/>
        <end position="360"/>
    </location>
</feature>
<keyword evidence="3" id="KW-0274">FAD</keyword>
<dbReference type="GeneID" id="30173507"/>
<dbReference type="Pfam" id="PF01494">
    <property type="entry name" value="FAD_binding_3"/>
    <property type="match status" value="1"/>
</dbReference>
<dbReference type="STRING" id="1296096.A0A1B9HYN9"/>
<reference evidence="9" key="4">
    <citation type="submission" date="2024-02" db="EMBL/GenBank/DDBJ databases">
        <title>Comparative genomics of Cryptococcus and Kwoniella reveals pathogenesis evolution and contrasting modes of karyotype evolution via chromosome fusion or intercentromeric recombination.</title>
        <authorList>
            <person name="Coelho M.A."/>
            <person name="David-Palma M."/>
            <person name="Shea T."/>
            <person name="Bowers K."/>
            <person name="McGinley-Smith S."/>
            <person name="Mohammad A.W."/>
            <person name="Gnirke A."/>
            <person name="Yurkov A.M."/>
            <person name="Nowrousian M."/>
            <person name="Sun S."/>
            <person name="Cuomo C.A."/>
            <person name="Heitman J."/>
        </authorList>
    </citation>
    <scope>NUCLEOTIDE SEQUENCE</scope>
    <source>
        <strain evidence="9">CBS 10737</strain>
    </source>
</reference>
<gene>
    <name evidence="8" type="ORF">I206_05138</name>
    <name evidence="9" type="ORF">I206_107318</name>
</gene>
<keyword evidence="6" id="KW-0732">Signal</keyword>
<feature type="signal peptide" evidence="6">
    <location>
        <begin position="1"/>
        <end position="20"/>
    </location>
</feature>
<evidence type="ECO:0000313" key="10">
    <source>
        <dbReference type="Proteomes" id="UP000094020"/>
    </source>
</evidence>
<dbReference type="InterPro" id="IPR036188">
    <property type="entry name" value="FAD/NAD-bd_sf"/>
</dbReference>
<keyword evidence="4" id="KW-0560">Oxidoreductase</keyword>
<dbReference type="RefSeq" id="XP_019009580.1">
    <property type="nucleotide sequence ID" value="XM_019156862.1"/>
</dbReference>
<evidence type="ECO:0000256" key="1">
    <source>
        <dbReference type="ARBA" id="ARBA00007992"/>
    </source>
</evidence>
<keyword evidence="5" id="KW-0503">Monooxygenase</keyword>
<name>A0A1B9HYN9_9TREE</name>
<sequence length="412" mass="45048">MSIAQHVLIVGGGLAGPCLALSLARQGIRSTIFELRSGPSDSGGSISFGPDALRVLDKHAGVYDKLKVEGYAYDRMTMYFEDGSKLGQVLVAEEGEDGYPAIRIMRSSVQKVLLDAVKEKVHLINMKFDARISKIEEGETGVTALFEDGSQVNGDILVGADGIHSKVREHVLDAEAPKPIFTKTQVVNGFIPATSAVKPSPDFTFPAFVVTPSGIFMTLPIDAAGKTLTWGITTSAIERTRVGWAEYEKSGEAIKAAKQDFDDIQTEPVRSLLDNVDESQARVWAPYSIPTLPRWHTERVCLIGDAAHALEPNGQGSAIAFQDAALLSRFIASNPSSSSYGQVFKRFEELRKPKVAEVSKNSKPASALKSKTGPWVWFLKKWAMWGFFTWNNGTLRMHKGPRYDVDEVDLAL</sequence>
<dbReference type="Gene3D" id="3.50.50.60">
    <property type="entry name" value="FAD/NAD(P)-binding domain"/>
    <property type="match status" value="1"/>
</dbReference>
<dbReference type="InterPro" id="IPR050493">
    <property type="entry name" value="FAD-dep_Monooxygenase_BioMet"/>
</dbReference>
<protein>
    <recommendedName>
        <fullName evidence="7">FAD-binding domain-containing protein</fullName>
    </recommendedName>
</protein>
<dbReference type="AlphaFoldDB" id="A0A1B9HYN9"/>
<reference evidence="8" key="3">
    <citation type="submission" date="2016-07" db="EMBL/GenBank/DDBJ databases">
        <title>Evolution of pathogenesis and genome organization in the Tremellales.</title>
        <authorList>
            <person name="Cuomo C."/>
            <person name="Litvintseva A."/>
            <person name="Heitman J."/>
            <person name="Chen Y."/>
            <person name="Sun S."/>
            <person name="Springer D."/>
            <person name="Dromer F."/>
            <person name="Young S."/>
            <person name="Zeng Q."/>
            <person name="Chapman S."/>
            <person name="Gujja S."/>
            <person name="Saif S."/>
            <person name="Birren B."/>
        </authorList>
    </citation>
    <scope>NUCLEOTIDE SEQUENCE</scope>
    <source>
        <strain evidence="8">CBS 10737</strain>
    </source>
</reference>
<accession>A0A1B9HYN9</accession>
<dbReference type="EMBL" id="CP144528">
    <property type="protein sequence ID" value="WWC73351.1"/>
    <property type="molecule type" value="Genomic_DNA"/>
</dbReference>
<dbReference type="PRINTS" id="PR00420">
    <property type="entry name" value="RNGMNOXGNASE"/>
</dbReference>
<dbReference type="Proteomes" id="UP000094020">
    <property type="component" value="Chromosome 10"/>
</dbReference>
<evidence type="ECO:0000256" key="3">
    <source>
        <dbReference type="ARBA" id="ARBA00022827"/>
    </source>
</evidence>
<reference evidence="8" key="1">
    <citation type="submission" date="2013-07" db="EMBL/GenBank/DDBJ databases">
        <title>The Genome Sequence of Cryptococcus pinus CBS10737.</title>
        <authorList>
            <consortium name="The Broad Institute Genome Sequencing Platform"/>
            <person name="Cuomo C."/>
            <person name="Litvintseva A."/>
            <person name="Chen Y."/>
            <person name="Heitman J."/>
            <person name="Sun S."/>
            <person name="Springer D."/>
            <person name="Dromer F."/>
            <person name="Young S.K."/>
            <person name="Zeng Q."/>
            <person name="Gargeya S."/>
            <person name="Fitzgerald M."/>
            <person name="Abouelleil A."/>
            <person name="Alvarado L."/>
            <person name="Berlin A.M."/>
            <person name="Chapman S.B."/>
            <person name="Dewar J."/>
            <person name="Goldberg J."/>
            <person name="Griggs A."/>
            <person name="Gujja S."/>
            <person name="Hansen M."/>
            <person name="Howarth C."/>
            <person name="Imamovic A."/>
            <person name="Larimer J."/>
            <person name="McCowan C."/>
            <person name="Murphy C."/>
            <person name="Pearson M."/>
            <person name="Priest M."/>
            <person name="Roberts A."/>
            <person name="Saif S."/>
            <person name="Shea T."/>
            <person name="Sykes S."/>
            <person name="Wortman J."/>
            <person name="Nusbaum C."/>
            <person name="Birren B."/>
        </authorList>
    </citation>
    <scope>NUCLEOTIDE SEQUENCE [LARGE SCALE GENOMIC DNA]</scope>
    <source>
        <strain evidence="8">CBS 10737</strain>
    </source>
</reference>
<dbReference type="GO" id="GO:0004497">
    <property type="term" value="F:monooxygenase activity"/>
    <property type="evidence" value="ECO:0007669"/>
    <property type="project" value="UniProtKB-KW"/>
</dbReference>
<evidence type="ECO:0000256" key="2">
    <source>
        <dbReference type="ARBA" id="ARBA00022630"/>
    </source>
</evidence>
<dbReference type="KEGG" id="kpin:30173507"/>
<dbReference type="SUPFAM" id="SSF51905">
    <property type="entry name" value="FAD/NAD(P)-binding domain"/>
    <property type="match status" value="1"/>
</dbReference>
<dbReference type="EMBL" id="KI894013">
    <property type="protein sequence ID" value="OCF48361.1"/>
    <property type="molecule type" value="Genomic_DNA"/>
</dbReference>
<evidence type="ECO:0000313" key="9">
    <source>
        <dbReference type="EMBL" id="WWC73351.1"/>
    </source>
</evidence>
<dbReference type="PANTHER" id="PTHR13789:SF309">
    <property type="entry name" value="PUTATIVE (AFU_ORTHOLOGUE AFUA_6G14510)-RELATED"/>
    <property type="match status" value="1"/>
</dbReference>
<dbReference type="InterPro" id="IPR002938">
    <property type="entry name" value="FAD-bd"/>
</dbReference>
<dbReference type="OrthoDB" id="47494at2759"/>
<dbReference type="GO" id="GO:0071949">
    <property type="term" value="F:FAD binding"/>
    <property type="evidence" value="ECO:0007669"/>
    <property type="project" value="InterPro"/>
</dbReference>
<evidence type="ECO:0000256" key="4">
    <source>
        <dbReference type="ARBA" id="ARBA00023002"/>
    </source>
</evidence>
<reference evidence="9" key="2">
    <citation type="submission" date="2013-07" db="EMBL/GenBank/DDBJ databases">
        <authorList>
            <consortium name="The Broad Institute Genome Sequencing Platform"/>
            <person name="Cuomo C."/>
            <person name="Litvintseva A."/>
            <person name="Chen Y."/>
            <person name="Heitman J."/>
            <person name="Sun S."/>
            <person name="Springer D."/>
            <person name="Dromer F."/>
            <person name="Young S.K."/>
            <person name="Zeng Q."/>
            <person name="Gargeya S."/>
            <person name="Fitzgerald M."/>
            <person name="Abouelleil A."/>
            <person name="Alvarado L."/>
            <person name="Berlin A.M."/>
            <person name="Chapman S.B."/>
            <person name="Dewar J."/>
            <person name="Goldberg J."/>
            <person name="Griggs A."/>
            <person name="Gujja S."/>
            <person name="Hansen M."/>
            <person name="Howarth C."/>
            <person name="Imamovic A."/>
            <person name="Larimer J."/>
            <person name="McCowan C."/>
            <person name="Murphy C."/>
            <person name="Pearson M."/>
            <person name="Priest M."/>
            <person name="Roberts A."/>
            <person name="Saif S."/>
            <person name="Shea T."/>
            <person name="Sykes S."/>
            <person name="Wortman J."/>
            <person name="Nusbaum C."/>
            <person name="Birren B."/>
        </authorList>
    </citation>
    <scope>NUCLEOTIDE SEQUENCE</scope>
    <source>
        <strain evidence="9">CBS 10737</strain>
    </source>
</reference>
<keyword evidence="10" id="KW-1185">Reference proteome</keyword>
<organism evidence="8">
    <name type="scientific">Kwoniella pini CBS 10737</name>
    <dbReference type="NCBI Taxonomy" id="1296096"/>
    <lineage>
        <taxon>Eukaryota</taxon>
        <taxon>Fungi</taxon>
        <taxon>Dikarya</taxon>
        <taxon>Basidiomycota</taxon>
        <taxon>Agaricomycotina</taxon>
        <taxon>Tremellomycetes</taxon>
        <taxon>Tremellales</taxon>
        <taxon>Cryptococcaceae</taxon>
        <taxon>Kwoniella</taxon>
    </lineage>
</organism>